<dbReference type="EMBL" id="JABZGU010000007">
    <property type="protein sequence ID" value="MBF4802361.1"/>
    <property type="molecule type" value="Genomic_DNA"/>
</dbReference>
<evidence type="ECO:0000256" key="1">
    <source>
        <dbReference type="SAM" id="Phobius"/>
    </source>
</evidence>
<protein>
    <submittedName>
        <fullName evidence="2">Uncharacterized protein</fullName>
    </submittedName>
</protein>
<sequence>MSKKNYVGAASHSHEDNPLVVEARMQTKALGTLSVYRRAAYSGIAIGAWLIYLSVYGSLSTSSMATAVLVGGIVLLVISVPIAGILHVGISRGKKNVEKIIKAIEKNSSKNA</sequence>
<accession>A0A9D5X4X6</accession>
<dbReference type="Proteomes" id="UP000831562">
    <property type="component" value="Chromosome"/>
</dbReference>
<evidence type="ECO:0000313" key="4">
    <source>
        <dbReference type="Proteomes" id="UP000787322"/>
    </source>
</evidence>
<keyword evidence="1" id="KW-0472">Membrane</keyword>
<dbReference type="RefSeq" id="WP_035427206.1">
    <property type="nucleotide sequence ID" value="NZ_CAUSFQ010000010.1"/>
</dbReference>
<dbReference type="Proteomes" id="UP000787322">
    <property type="component" value="Unassembled WGS sequence"/>
</dbReference>
<evidence type="ECO:0000313" key="3">
    <source>
        <dbReference type="EMBL" id="UQF78078.1"/>
    </source>
</evidence>
<dbReference type="EMBL" id="CP097092">
    <property type="protein sequence ID" value="UQF78078.1"/>
    <property type="molecule type" value="Genomic_DNA"/>
</dbReference>
<keyword evidence="1" id="KW-1133">Transmembrane helix</keyword>
<organism evidence="2 4">
    <name type="scientific">Lancefieldella parvula</name>
    <dbReference type="NCBI Taxonomy" id="1382"/>
    <lineage>
        <taxon>Bacteria</taxon>
        <taxon>Bacillati</taxon>
        <taxon>Actinomycetota</taxon>
        <taxon>Coriobacteriia</taxon>
        <taxon>Coriobacteriales</taxon>
        <taxon>Atopobiaceae</taxon>
        <taxon>Lancefieldella</taxon>
    </lineage>
</organism>
<keyword evidence="1" id="KW-0812">Transmembrane</keyword>
<feature type="transmembrane region" description="Helical" evidence="1">
    <location>
        <begin position="65"/>
        <end position="90"/>
    </location>
</feature>
<proteinExistence type="predicted"/>
<feature type="transmembrane region" description="Helical" evidence="1">
    <location>
        <begin position="39"/>
        <end position="59"/>
    </location>
</feature>
<gene>
    <name evidence="2" type="ORF">HXK24_00790</name>
    <name evidence="3" type="ORF">M3I19_07370</name>
</gene>
<reference evidence="3" key="2">
    <citation type="submission" date="2022-05" db="EMBL/GenBank/DDBJ databases">
        <title>Using nanopore sequencing to obtain complete genomes from saliva samples.</title>
        <authorList>
            <person name="Baker J.L."/>
        </authorList>
    </citation>
    <scope>NUCLEOTIDE SEQUENCE</scope>
    <source>
        <strain evidence="3">JCVI-JB-Lp32</strain>
    </source>
</reference>
<name>A0A9D5X4X6_9ACTN</name>
<evidence type="ECO:0000313" key="2">
    <source>
        <dbReference type="EMBL" id="MBF4802361.1"/>
    </source>
</evidence>
<reference evidence="2" key="1">
    <citation type="submission" date="2020-04" db="EMBL/GenBank/DDBJ databases">
        <title>Deep metagenomics examines the oral microbiome during advanced dental caries in children, revealing novel taxa and co-occurrences with host molecules.</title>
        <authorList>
            <person name="Baker J.L."/>
            <person name="Morton J.T."/>
            <person name="Dinis M."/>
            <person name="Alvarez R."/>
            <person name="Tran N.C."/>
            <person name="Knight R."/>
            <person name="Edlund A."/>
        </authorList>
    </citation>
    <scope>NUCLEOTIDE SEQUENCE</scope>
    <source>
        <strain evidence="2">JCVI_3_bin.11</strain>
    </source>
</reference>
<dbReference type="AlphaFoldDB" id="A0A9D5X4X6"/>